<dbReference type="STRING" id="1150625.Q75_02915"/>
<protein>
    <submittedName>
        <fullName evidence="1">Uncharacterized protein</fullName>
    </submittedName>
</protein>
<sequence length="87" mass="10561">MGIQTFEMKVKHISSILRRLNKEVSGYTNGYNHNLKERLQWWKEITMRDYYYVFVEFNNDTNDFHITFAVNEVDQRLADSFYKNGIK</sequence>
<organism evidence="1 2">
    <name type="scientific">Bacillus coahuilensis p1.1.43</name>
    <dbReference type="NCBI Taxonomy" id="1150625"/>
    <lineage>
        <taxon>Bacteria</taxon>
        <taxon>Bacillati</taxon>
        <taxon>Bacillota</taxon>
        <taxon>Bacilli</taxon>
        <taxon>Bacillales</taxon>
        <taxon>Bacillaceae</taxon>
        <taxon>Bacillus</taxon>
    </lineage>
</organism>
<accession>A0A147KBC0</accession>
<name>A0A147KBC0_9BACI</name>
<dbReference type="PATRIC" id="fig|1150625.3.peg.605"/>
<proteinExistence type="predicted"/>
<dbReference type="EMBL" id="LDYG01000013">
    <property type="protein sequence ID" value="KUP08431.1"/>
    <property type="molecule type" value="Genomic_DNA"/>
</dbReference>
<evidence type="ECO:0000313" key="1">
    <source>
        <dbReference type="EMBL" id="KUP08431.1"/>
    </source>
</evidence>
<comment type="caution">
    <text evidence="1">The sequence shown here is derived from an EMBL/GenBank/DDBJ whole genome shotgun (WGS) entry which is preliminary data.</text>
</comment>
<dbReference type="AlphaFoldDB" id="A0A147KBC0"/>
<reference evidence="1 2" key="1">
    <citation type="journal article" date="2016" name="Front. Microbiol.">
        <title>Microevolution Analysis of Bacillus coahuilensis Unveils Differences in Phosphorus Acquisition Strategies and Their Regulation.</title>
        <authorList>
            <person name="Gomez-Lunar Z."/>
            <person name="Hernandez-Gonzalez I."/>
            <person name="Rodriguez-Torres M.D."/>
            <person name="Souza V."/>
            <person name="Olmedo-Alvarez G."/>
        </authorList>
    </citation>
    <scope>NUCLEOTIDE SEQUENCE [LARGE SCALE GENOMIC DNA]</scope>
    <source>
        <strain evidence="2">p1.1.43</strain>
    </source>
</reference>
<dbReference type="Proteomes" id="UP000074108">
    <property type="component" value="Unassembled WGS sequence"/>
</dbReference>
<keyword evidence="2" id="KW-1185">Reference proteome</keyword>
<gene>
    <name evidence="1" type="ORF">Q75_02915</name>
</gene>
<dbReference type="RefSeq" id="WP_059350307.1">
    <property type="nucleotide sequence ID" value="NZ_LDYG01000013.1"/>
</dbReference>
<evidence type="ECO:0000313" key="2">
    <source>
        <dbReference type="Proteomes" id="UP000074108"/>
    </source>
</evidence>